<name>Q2R8C9_ORYSJ</name>
<reference evidence="3" key="4">
    <citation type="submission" date="2006-11" db="EMBL/GenBank/DDBJ databases">
        <title>.</title>
        <authorList>
            <person name="Buell C."/>
            <person name="Yuan Q."/>
            <person name="Ouyang S."/>
            <person name="Liu J."/>
            <person name="Wang A."/>
            <person name="Maiti R."/>
            <person name="Lin H."/>
            <person name="Zhu W."/>
            <person name="Hamilton J."/>
            <person name="Jones K."/>
            <person name="Tallon L."/>
            <person name="Feldblyum T."/>
            <person name="Tsitrin T."/>
            <person name="Bera J."/>
            <person name="Kim M."/>
            <person name="Jin S."/>
            <person name="Fadrosh D."/>
            <person name="Vuong H."/>
            <person name="Overton II L."/>
            <person name="Reardon M."/>
            <person name="Weaver B."/>
            <person name="Johri S."/>
            <person name="Lewis M."/>
            <person name="Utterback T."/>
            <person name="Van Aken S."/>
            <person name="Wortman J."/>
            <person name="Haas B."/>
            <person name="Koo H."/>
            <person name="Zismann V."/>
            <person name="Hsiao J."/>
            <person name="Iobst S."/>
            <person name="de Vazeilles A."/>
            <person name="White O."/>
            <person name="Salzberg S."/>
            <person name="Fraser C."/>
        </authorList>
    </citation>
    <scope>NUCLEOTIDE SEQUENCE</scope>
</reference>
<gene>
    <name evidence="4" type="ordered locus">LOC_Os11g12630</name>
    <name evidence="5" type="ORF">OsJ_33463</name>
</gene>
<protein>
    <recommendedName>
        <fullName evidence="2">DUF7597 domain-containing protein</fullName>
    </recommendedName>
</protein>
<evidence type="ECO:0000256" key="1">
    <source>
        <dbReference type="SAM" id="MobiDB-lite"/>
    </source>
</evidence>
<evidence type="ECO:0000313" key="6">
    <source>
        <dbReference type="Proteomes" id="UP000000763"/>
    </source>
</evidence>
<evidence type="ECO:0000313" key="4">
    <source>
        <dbReference type="EMBL" id="AAX96207.1"/>
    </source>
</evidence>
<evidence type="ECO:0000259" key="2">
    <source>
        <dbReference type="Pfam" id="PF24530"/>
    </source>
</evidence>
<feature type="domain" description="DUF7597" evidence="2">
    <location>
        <begin position="7"/>
        <end position="128"/>
    </location>
</feature>
<reference evidence="6" key="1">
    <citation type="journal article" date="2005" name="Nature">
        <title>The map-based sequence of the rice genome.</title>
        <authorList>
            <consortium name="International rice genome sequencing project (IRGSP)"/>
            <person name="Matsumoto T."/>
            <person name="Wu J."/>
            <person name="Kanamori H."/>
            <person name="Katayose Y."/>
            <person name="Fujisawa M."/>
            <person name="Namiki N."/>
            <person name="Mizuno H."/>
            <person name="Yamamoto K."/>
            <person name="Antonio B.A."/>
            <person name="Baba T."/>
            <person name="Sakata K."/>
            <person name="Nagamura Y."/>
            <person name="Aoki H."/>
            <person name="Arikawa K."/>
            <person name="Arita K."/>
            <person name="Bito T."/>
            <person name="Chiden Y."/>
            <person name="Fujitsuka N."/>
            <person name="Fukunaka R."/>
            <person name="Hamada M."/>
            <person name="Harada C."/>
            <person name="Hayashi A."/>
            <person name="Hijishita S."/>
            <person name="Honda M."/>
            <person name="Hosokawa S."/>
            <person name="Ichikawa Y."/>
            <person name="Idonuma A."/>
            <person name="Iijima M."/>
            <person name="Ikeda M."/>
            <person name="Ikeno M."/>
            <person name="Ito K."/>
            <person name="Ito S."/>
            <person name="Ito T."/>
            <person name="Ito Y."/>
            <person name="Ito Y."/>
            <person name="Iwabuchi A."/>
            <person name="Kamiya K."/>
            <person name="Karasawa W."/>
            <person name="Kurita K."/>
            <person name="Katagiri S."/>
            <person name="Kikuta A."/>
            <person name="Kobayashi H."/>
            <person name="Kobayashi N."/>
            <person name="Machita K."/>
            <person name="Maehara T."/>
            <person name="Masukawa M."/>
            <person name="Mizubayashi T."/>
            <person name="Mukai Y."/>
            <person name="Nagasaki H."/>
            <person name="Nagata Y."/>
            <person name="Naito S."/>
            <person name="Nakashima M."/>
            <person name="Nakama Y."/>
            <person name="Nakamichi Y."/>
            <person name="Nakamura M."/>
            <person name="Meguro A."/>
            <person name="Negishi M."/>
            <person name="Ohta I."/>
            <person name="Ohta T."/>
            <person name="Okamoto M."/>
            <person name="Ono N."/>
            <person name="Saji S."/>
            <person name="Sakaguchi M."/>
            <person name="Sakai K."/>
            <person name="Shibata M."/>
            <person name="Shimokawa T."/>
            <person name="Song J."/>
            <person name="Takazaki Y."/>
            <person name="Terasawa K."/>
            <person name="Tsugane M."/>
            <person name="Tsuji K."/>
            <person name="Ueda S."/>
            <person name="Waki K."/>
            <person name="Yamagata H."/>
            <person name="Yamamoto M."/>
            <person name="Yamamoto S."/>
            <person name="Yamane H."/>
            <person name="Yoshiki S."/>
            <person name="Yoshihara R."/>
            <person name="Yukawa K."/>
            <person name="Zhong H."/>
            <person name="Yano M."/>
            <person name="Yuan Q."/>
            <person name="Ouyang S."/>
            <person name="Liu J."/>
            <person name="Jones K.M."/>
            <person name="Gansberger K."/>
            <person name="Moffat K."/>
            <person name="Hill J."/>
            <person name="Bera J."/>
            <person name="Fadrosh D."/>
            <person name="Jin S."/>
            <person name="Johri S."/>
            <person name="Kim M."/>
            <person name="Overton L."/>
            <person name="Reardon M."/>
            <person name="Tsitrin T."/>
            <person name="Vuong H."/>
            <person name="Weaver B."/>
            <person name="Ciecko A."/>
            <person name="Tallon L."/>
            <person name="Jackson J."/>
            <person name="Pai G."/>
            <person name="Aken S.V."/>
            <person name="Utterback T."/>
            <person name="Reidmuller S."/>
            <person name="Feldblyum T."/>
            <person name="Hsiao J."/>
            <person name="Zismann V."/>
            <person name="Iobst S."/>
            <person name="de Vazeille A.R."/>
            <person name="Buell C.R."/>
            <person name="Ying K."/>
            <person name="Li Y."/>
            <person name="Lu T."/>
            <person name="Huang Y."/>
            <person name="Zhao Q."/>
            <person name="Feng Q."/>
            <person name="Zhang L."/>
            <person name="Zhu J."/>
            <person name="Weng Q."/>
            <person name="Mu J."/>
            <person name="Lu Y."/>
            <person name="Fan D."/>
            <person name="Liu Y."/>
            <person name="Guan J."/>
            <person name="Zhang Y."/>
            <person name="Yu S."/>
            <person name="Liu X."/>
            <person name="Zhang Y."/>
            <person name="Hong G."/>
            <person name="Han B."/>
            <person name="Choisne N."/>
            <person name="Demange N."/>
            <person name="Orjeda G."/>
            <person name="Samain S."/>
            <person name="Cattolico L."/>
            <person name="Pelletier E."/>
            <person name="Couloux A."/>
            <person name="Segurens B."/>
            <person name="Wincker P."/>
            <person name="D'Hont A."/>
            <person name="Scarpelli C."/>
            <person name="Weissenbach J."/>
            <person name="Salanoubat M."/>
            <person name="Quetier F."/>
            <person name="Yu Y."/>
            <person name="Kim H.R."/>
            <person name="Rambo T."/>
            <person name="Currie J."/>
            <person name="Collura K."/>
            <person name="Luo M."/>
            <person name="Yang T."/>
            <person name="Ammiraju J.S.S."/>
            <person name="Engler F."/>
            <person name="Soderlund C."/>
            <person name="Wing R.A."/>
            <person name="Palmer L.E."/>
            <person name="de la Bastide M."/>
            <person name="Spiegel L."/>
            <person name="Nascimento L."/>
            <person name="Zutavern T."/>
            <person name="O'Shaughnessy A."/>
            <person name="Dike S."/>
            <person name="Dedhia N."/>
            <person name="Preston R."/>
            <person name="Balija V."/>
            <person name="McCombie W.R."/>
            <person name="Chow T."/>
            <person name="Chen H."/>
            <person name="Chung M."/>
            <person name="Chen C."/>
            <person name="Shaw J."/>
            <person name="Wu H."/>
            <person name="Hsiao K."/>
            <person name="Chao Y."/>
            <person name="Chu M."/>
            <person name="Cheng C."/>
            <person name="Hour A."/>
            <person name="Lee P."/>
            <person name="Lin S."/>
            <person name="Lin Y."/>
            <person name="Liou J."/>
            <person name="Liu S."/>
            <person name="Hsing Y."/>
            <person name="Raghuvanshi S."/>
            <person name="Mohanty A."/>
            <person name="Bharti A.K."/>
            <person name="Gaur A."/>
            <person name="Gupta V."/>
            <person name="Kumar D."/>
            <person name="Ravi V."/>
            <person name="Vij S."/>
            <person name="Kapur A."/>
            <person name="Khurana P."/>
            <person name="Khurana P."/>
            <person name="Khurana J.P."/>
            <person name="Tyagi A.K."/>
            <person name="Gaikwad K."/>
            <person name="Singh A."/>
            <person name="Dalal V."/>
            <person name="Srivastava S."/>
            <person name="Dixit A."/>
            <person name="Pal A.K."/>
            <person name="Ghazi I.A."/>
            <person name="Yadav M."/>
            <person name="Pandit A."/>
            <person name="Bhargava A."/>
            <person name="Sureshbabu K."/>
            <person name="Batra K."/>
            <person name="Sharma T.R."/>
            <person name="Mohapatra T."/>
            <person name="Singh N.K."/>
            <person name="Messing J."/>
            <person name="Nelson A.B."/>
            <person name="Fuks G."/>
            <person name="Kavchok S."/>
            <person name="Keizer G."/>
            <person name="Linton E."/>
            <person name="Llaca V."/>
            <person name="Song R."/>
            <person name="Tanyolac B."/>
            <person name="Young S."/>
            <person name="Ho-Il K."/>
            <person name="Hahn J.H."/>
            <person name="Sangsakoo G."/>
            <person name="Vanavichit A."/>
            <person name="de Mattos Luiz.A.T."/>
            <person name="Zimmer P.D."/>
            <person name="Malone G."/>
            <person name="Dellagostin O."/>
            <person name="de Oliveira A.C."/>
            <person name="Bevan M."/>
            <person name="Bancroft I."/>
            <person name="Minx P."/>
            <person name="Cordum H."/>
            <person name="Wilson R."/>
            <person name="Cheng Z."/>
            <person name="Jin W."/>
            <person name="Jiang J."/>
            <person name="Leong S.A."/>
            <person name="Iwama H."/>
            <person name="Gojobori T."/>
            <person name="Itoh T."/>
            <person name="Niimura Y."/>
            <person name="Fujii Y."/>
            <person name="Habara T."/>
            <person name="Sakai H."/>
            <person name="Sato Y."/>
            <person name="Wilson G."/>
            <person name="Kumar K."/>
            <person name="McCouch S."/>
            <person name="Juretic N."/>
            <person name="Hoen D."/>
            <person name="Wright S."/>
            <person name="Bruskiewich R."/>
            <person name="Bureau T."/>
            <person name="Miyao A."/>
            <person name="Hirochika H."/>
            <person name="Nishikawa T."/>
            <person name="Kadowaki K."/>
            <person name="Sugiura M."/>
            <person name="Burr B."/>
            <person name="Sasaki T."/>
        </authorList>
    </citation>
    <scope>NUCLEOTIDE SEQUENCE [LARGE SCALE GENOMIC DNA]</scope>
    <source>
        <strain evidence="6">cv. Nipponbare</strain>
    </source>
</reference>
<dbReference type="EMBL" id="CM000148">
    <property type="protein sequence ID" value="EAZ17916.1"/>
    <property type="molecule type" value="Genomic_DNA"/>
</dbReference>
<reference evidence="6" key="5">
    <citation type="journal article" date="2008" name="Nucleic Acids Res.">
        <title>The rice annotation project database (RAP-DB): 2008 update.</title>
        <authorList>
            <consortium name="The rice annotation project (RAP)"/>
        </authorList>
    </citation>
    <scope>GENOME REANNOTATION</scope>
    <source>
        <strain evidence="6">cv. Nipponbare</strain>
    </source>
</reference>
<dbReference type="AlphaFoldDB" id="Q2R8C9"/>
<proteinExistence type="predicted"/>
<reference evidence="3" key="3">
    <citation type="submission" date="2005-04" db="EMBL/GenBank/DDBJ databases">
        <authorList>
            <person name="Buell R."/>
        </authorList>
    </citation>
    <scope>NUCLEOTIDE SEQUENCE</scope>
</reference>
<evidence type="ECO:0000313" key="3">
    <source>
        <dbReference type="EMBL" id="AAX94896.1"/>
    </source>
</evidence>
<feature type="compositionally biased region" description="Basic and acidic residues" evidence="1">
    <location>
        <begin position="238"/>
        <end position="253"/>
    </location>
</feature>
<dbReference type="EMBL" id="AC146524">
    <property type="protein sequence ID" value="AAX94896.1"/>
    <property type="molecule type" value="Genomic_DNA"/>
</dbReference>
<evidence type="ECO:0000313" key="5">
    <source>
        <dbReference type="EMBL" id="EAZ17916.1"/>
    </source>
</evidence>
<organism evidence="3 6">
    <name type="scientific">Oryza sativa subsp. japonica</name>
    <name type="common">Rice</name>
    <dbReference type="NCBI Taxonomy" id="39947"/>
    <lineage>
        <taxon>Eukaryota</taxon>
        <taxon>Viridiplantae</taxon>
        <taxon>Streptophyta</taxon>
        <taxon>Embryophyta</taxon>
        <taxon>Tracheophyta</taxon>
        <taxon>Spermatophyta</taxon>
        <taxon>Magnoliopsida</taxon>
        <taxon>Liliopsida</taxon>
        <taxon>Poales</taxon>
        <taxon>Poaceae</taxon>
        <taxon>BOP clade</taxon>
        <taxon>Oryzoideae</taxon>
        <taxon>Oryzeae</taxon>
        <taxon>Oryzinae</taxon>
        <taxon>Oryza</taxon>
        <taxon>Oryza sativa</taxon>
    </lineage>
</organism>
<dbReference type="Proteomes" id="UP000007752">
    <property type="component" value="Chromosome 11"/>
</dbReference>
<dbReference type="EMBL" id="AC136971">
    <property type="protein sequence ID" value="AAX96207.1"/>
    <property type="molecule type" value="Genomic_DNA"/>
</dbReference>
<accession>Q2R8C9</accession>
<dbReference type="Pfam" id="PF24530">
    <property type="entry name" value="DUF7597"/>
    <property type="match status" value="1"/>
</dbReference>
<reference evidence="5" key="2">
    <citation type="journal article" date="2005" name="PLoS Biol.">
        <title>The genomes of Oryza sativa: a history of duplications.</title>
        <authorList>
            <person name="Yu J."/>
            <person name="Wang J."/>
            <person name="Lin W."/>
            <person name="Li S."/>
            <person name="Li H."/>
            <person name="Zhou J."/>
            <person name="Ni P."/>
            <person name="Dong W."/>
            <person name="Hu S."/>
            <person name="Zeng C."/>
            <person name="Zhang J."/>
            <person name="Zhang Y."/>
            <person name="Li R."/>
            <person name="Xu Z."/>
            <person name="Li S."/>
            <person name="Li X."/>
            <person name="Zheng H."/>
            <person name="Cong L."/>
            <person name="Lin L."/>
            <person name="Yin J."/>
            <person name="Geng J."/>
            <person name="Li G."/>
            <person name="Shi J."/>
            <person name="Liu J."/>
            <person name="Lv H."/>
            <person name="Li J."/>
            <person name="Wang J."/>
            <person name="Deng Y."/>
            <person name="Ran L."/>
            <person name="Shi X."/>
            <person name="Wang X."/>
            <person name="Wu Q."/>
            <person name="Li C."/>
            <person name="Ren X."/>
            <person name="Wang J."/>
            <person name="Wang X."/>
            <person name="Li D."/>
            <person name="Liu D."/>
            <person name="Zhang X."/>
            <person name="Ji Z."/>
            <person name="Zhao W."/>
            <person name="Sun Y."/>
            <person name="Zhang Z."/>
            <person name="Bao J."/>
            <person name="Han Y."/>
            <person name="Dong L."/>
            <person name="Ji J."/>
            <person name="Chen P."/>
            <person name="Wu S."/>
            <person name="Liu J."/>
            <person name="Xiao Y."/>
            <person name="Bu D."/>
            <person name="Tan J."/>
            <person name="Yang L."/>
            <person name="Ye C."/>
            <person name="Zhang J."/>
            <person name="Xu J."/>
            <person name="Zhou Y."/>
            <person name="Yu Y."/>
            <person name="Zhang B."/>
            <person name="Zhuang S."/>
            <person name="Wei H."/>
            <person name="Liu B."/>
            <person name="Lei M."/>
            <person name="Yu H."/>
            <person name="Li Y."/>
            <person name="Xu H."/>
            <person name="Wei S."/>
            <person name="He X."/>
            <person name="Fang L."/>
            <person name="Zhang Z."/>
            <person name="Zhang Y."/>
            <person name="Huang X."/>
            <person name="Su Z."/>
            <person name="Tong W."/>
            <person name="Li J."/>
            <person name="Tong Z."/>
            <person name="Li S."/>
            <person name="Ye J."/>
            <person name="Wang L."/>
            <person name="Fang L."/>
            <person name="Lei T."/>
            <person name="Chen C."/>
            <person name="Chen H."/>
            <person name="Xu Z."/>
            <person name="Li H."/>
            <person name="Huang H."/>
            <person name="Zhang F."/>
            <person name="Xu H."/>
            <person name="Li N."/>
            <person name="Zhao C."/>
            <person name="Li S."/>
            <person name="Dong L."/>
            <person name="Huang Y."/>
            <person name="Li L."/>
            <person name="Xi Y."/>
            <person name="Qi Q."/>
            <person name="Li W."/>
            <person name="Zhang B."/>
            <person name="Hu W."/>
            <person name="Zhang Y."/>
            <person name="Tian X."/>
            <person name="Jiao Y."/>
            <person name="Liang X."/>
            <person name="Jin J."/>
            <person name="Gao L."/>
            <person name="Zheng W."/>
            <person name="Hao B."/>
            <person name="Liu S."/>
            <person name="Wang W."/>
            <person name="Yuan L."/>
            <person name="Cao M."/>
            <person name="McDermott J."/>
            <person name="Samudrala R."/>
            <person name="Wang J."/>
            <person name="Wong G.K."/>
            <person name="Yang H."/>
        </authorList>
    </citation>
    <scope>NUCLEOTIDE SEQUENCE [LARGE SCALE GENOMIC DNA]</scope>
</reference>
<feature type="region of interest" description="Disordered" evidence="1">
    <location>
        <begin position="222"/>
        <end position="253"/>
    </location>
</feature>
<reference evidence="5" key="6">
    <citation type="submission" date="2008-12" db="EMBL/GenBank/DDBJ databases">
        <title>Improved gene annotation of the rice (Oryza sativa) genomes.</title>
        <authorList>
            <person name="Wang J."/>
            <person name="Li R."/>
            <person name="Fan W."/>
            <person name="Huang Q."/>
            <person name="Zhang J."/>
            <person name="Zhou Y."/>
            <person name="Hu Y."/>
            <person name="Zi S."/>
            <person name="Li J."/>
            <person name="Ni P."/>
            <person name="Zheng H."/>
            <person name="Zhang Y."/>
            <person name="Zhao M."/>
            <person name="Hao Q."/>
            <person name="McDermott J."/>
            <person name="Samudrala R."/>
            <person name="Kristiansen K."/>
            <person name="Wong G.K.-S."/>
        </authorList>
    </citation>
    <scope>NUCLEOTIDE SEQUENCE</scope>
</reference>
<sequence>MANIVLNPGRFLEAGQHVQDGSPNRLPRADITVPAPQKQHEAYMLAEIEPQVHEDEWDVHRLQIRNHLQNELGIMVTHCSPHPLGVGLFAVRTTLIRDTLVAAFGFHYNGGHVVRFDNHDKGINWRVAHADRVGWIMFLGYPLDFRSTSYISRAVGLFGKLDYWQEVDAIPVRVLLRAYFDDVDLVPRRIVIKQFPNQGGQGESWTFGVFVLNNEFADLQPQDEDLPHVGAPPPPPDPPHHHGPAWDEINHHHGDEGVHLDSDKFLLAGPEVSVGRNEPVSSVASSYDALILPKAPVKKRDGKTILFDPVRRQSSRLRALSTDVAADPRMGIGKPRGKSAKKLKELAGITNLLSSGSILKESDFASDVHSETDSTPSDCSVSLLQKMGVEMCGLSLEEVAESKLGGQKLDLVPRPAKDEE</sequence>
<dbReference type="Proteomes" id="UP000000763">
    <property type="component" value="Chromosome 11"/>
</dbReference>
<dbReference type="InterPro" id="IPR056018">
    <property type="entry name" value="DUF7597"/>
</dbReference>
<dbReference type="PANTHER" id="PTHR33075">
    <property type="entry name" value="OS02G0499800 PROTEIN"/>
    <property type="match status" value="1"/>
</dbReference>
<dbReference type="PANTHER" id="PTHR33075:SF7">
    <property type="entry name" value="OS02G0303350 PROTEIN"/>
    <property type="match status" value="1"/>
</dbReference>